<evidence type="ECO:0000313" key="2">
    <source>
        <dbReference type="Proteomes" id="UP000234323"/>
    </source>
</evidence>
<dbReference type="AlphaFoldDB" id="A0A2I1G0Q7"/>
<dbReference type="SUPFAM" id="SSF50978">
    <property type="entry name" value="WD40 repeat-like"/>
    <property type="match status" value="1"/>
</dbReference>
<proteinExistence type="predicted"/>
<dbReference type="EMBL" id="LLXI01000092">
    <property type="protein sequence ID" value="PKY40217.1"/>
    <property type="molecule type" value="Genomic_DNA"/>
</dbReference>
<dbReference type="InterPro" id="IPR036322">
    <property type="entry name" value="WD40_repeat_dom_sf"/>
</dbReference>
<dbReference type="Proteomes" id="UP000234323">
    <property type="component" value="Unassembled WGS sequence"/>
</dbReference>
<name>A0A2I1G0Q7_9GLOM</name>
<dbReference type="OrthoDB" id="2352140at2759"/>
<gene>
    <name evidence="1" type="ORF">RhiirA4_415686</name>
</gene>
<accession>A0A2I1G0Q7</accession>
<keyword evidence="2" id="KW-1185">Reference proteome</keyword>
<evidence type="ECO:0008006" key="3">
    <source>
        <dbReference type="Google" id="ProtNLM"/>
    </source>
</evidence>
<protein>
    <recommendedName>
        <fullName evidence="3">WD40 repeat-like protein</fullName>
    </recommendedName>
</protein>
<organism evidence="1 2">
    <name type="scientific">Rhizophagus irregularis</name>
    <dbReference type="NCBI Taxonomy" id="588596"/>
    <lineage>
        <taxon>Eukaryota</taxon>
        <taxon>Fungi</taxon>
        <taxon>Fungi incertae sedis</taxon>
        <taxon>Mucoromycota</taxon>
        <taxon>Glomeromycotina</taxon>
        <taxon>Glomeromycetes</taxon>
        <taxon>Glomerales</taxon>
        <taxon>Glomeraceae</taxon>
        <taxon>Rhizophagus</taxon>
    </lineage>
</organism>
<evidence type="ECO:0000313" key="1">
    <source>
        <dbReference type="EMBL" id="PKY40217.1"/>
    </source>
</evidence>
<reference evidence="1 2" key="1">
    <citation type="submission" date="2015-10" db="EMBL/GenBank/DDBJ databases">
        <title>Genome analyses suggest a sexual origin of heterokaryosis in a supposedly ancient asexual fungus.</title>
        <authorList>
            <person name="Ropars J."/>
            <person name="Sedzielewska K."/>
            <person name="Noel J."/>
            <person name="Charron P."/>
            <person name="Farinelli L."/>
            <person name="Marton T."/>
            <person name="Kruger M."/>
            <person name="Pelin A."/>
            <person name="Brachmann A."/>
            <person name="Corradi N."/>
        </authorList>
    </citation>
    <scope>NUCLEOTIDE SEQUENCE [LARGE SCALE GENOMIC DNA]</scope>
    <source>
        <strain evidence="1 2">A4</strain>
    </source>
</reference>
<sequence>MSTEQTHEISKIAVSPKGNYVVTYSKKDKSIFGWNIEEEDSLIEIGIKDDEELHPSKEEIYAKDEDSFKNDSLIEDSLISLEGSHRLVFKEEPSVANLDAALEPKEEVLDMMVSDYKMLALYCNDPLIKIYKFGEITPIKIDFKQSGGKIRFDGKQLVYCKLNQILIYSLNNTNKLKLESIYRIDSDSVINECGITDNIIWARSPYYLHLWNLHSFQKSSYYWNFFARLPERNYYLANIDSLIRLNINNKLILTRDNRQNVIFSRKFNTPIRYFKDEKSEILSILLANDYLLVHSANNKLLLYNIFDEDNQPLDLCFEKIKKTYDYNLQSNKIYGMYDNKIVTYNLNKIEWKKCFKLEEDGWRNYLEDDIDINDTIIDP</sequence>
<comment type="caution">
    <text evidence="1">The sequence shown here is derived from an EMBL/GenBank/DDBJ whole genome shotgun (WGS) entry which is preliminary data.</text>
</comment>